<keyword evidence="2" id="KW-0812">Transmembrane</keyword>
<evidence type="ECO:0000313" key="6">
    <source>
        <dbReference type="EMBL" id="NWW90769.1"/>
    </source>
</evidence>
<dbReference type="Proteomes" id="UP000570016">
    <property type="component" value="Unassembled WGS sequence"/>
</dbReference>
<evidence type="ECO:0000256" key="1">
    <source>
        <dbReference type="ARBA" id="ARBA00004540"/>
    </source>
</evidence>
<dbReference type="GO" id="GO:0034993">
    <property type="term" value="C:meiotic nuclear membrane microtubule tethering complex"/>
    <property type="evidence" value="ECO:0007669"/>
    <property type="project" value="TreeGrafter"/>
</dbReference>
<comment type="subcellular location">
    <subcellularLocation>
        <location evidence="1">Nucleus inner membrane</location>
    </subcellularLocation>
</comment>
<dbReference type="SUPFAM" id="SSF49785">
    <property type="entry name" value="Galactose-binding domain-like"/>
    <property type="match status" value="1"/>
</dbReference>
<dbReference type="GO" id="GO:0043495">
    <property type="term" value="F:protein-membrane adaptor activity"/>
    <property type="evidence" value="ECO:0007669"/>
    <property type="project" value="TreeGrafter"/>
</dbReference>
<dbReference type="PANTHER" id="PTHR12911:SF24">
    <property type="entry name" value="SUN DOMAIN-CONTAINING PROTEIN 3"/>
    <property type="match status" value="1"/>
</dbReference>
<dbReference type="GO" id="GO:0005637">
    <property type="term" value="C:nuclear inner membrane"/>
    <property type="evidence" value="ECO:0007669"/>
    <property type="project" value="UniProtKB-SubCell"/>
</dbReference>
<dbReference type="AlphaFoldDB" id="A0A7K6RZ89"/>
<comment type="caution">
    <text evidence="6">The sequence shown here is derived from an EMBL/GenBank/DDBJ whole genome shotgun (WGS) entry which is preliminary data.</text>
</comment>
<dbReference type="InterPro" id="IPR008979">
    <property type="entry name" value="Galactose-bd-like_sf"/>
</dbReference>
<feature type="non-terminal residue" evidence="6">
    <location>
        <position position="1"/>
    </location>
</feature>
<keyword evidence="7" id="KW-1185">Reference proteome</keyword>
<accession>A0A7K6RZ89</accession>
<evidence type="ECO:0000313" key="7">
    <source>
        <dbReference type="Proteomes" id="UP000570016"/>
    </source>
</evidence>
<organism evidence="6 7">
    <name type="scientific">Rhynochetos jubatus</name>
    <name type="common">kagu</name>
    <dbReference type="NCBI Taxonomy" id="54386"/>
    <lineage>
        <taxon>Eukaryota</taxon>
        <taxon>Metazoa</taxon>
        <taxon>Chordata</taxon>
        <taxon>Craniata</taxon>
        <taxon>Vertebrata</taxon>
        <taxon>Euteleostomi</taxon>
        <taxon>Archelosauria</taxon>
        <taxon>Archosauria</taxon>
        <taxon>Dinosauria</taxon>
        <taxon>Saurischia</taxon>
        <taxon>Theropoda</taxon>
        <taxon>Coelurosauria</taxon>
        <taxon>Aves</taxon>
        <taxon>Neognathae</taxon>
        <taxon>Neoaves</taxon>
        <taxon>Phaethontimorphae</taxon>
        <taxon>Eurypygiformes</taxon>
        <taxon>Rhynochetidae</taxon>
        <taxon>Rhynochetos</taxon>
    </lineage>
</organism>
<name>A0A7K6RZ89_9AVES</name>
<dbReference type="PANTHER" id="PTHR12911">
    <property type="entry name" value="SAD1/UNC-84-LIKE PROTEIN-RELATED"/>
    <property type="match status" value="1"/>
</dbReference>
<dbReference type="EMBL" id="VZRY01003420">
    <property type="protein sequence ID" value="NWW90769.1"/>
    <property type="molecule type" value="Genomic_DNA"/>
</dbReference>
<dbReference type="Gene3D" id="2.60.120.260">
    <property type="entry name" value="Galactose-binding domain-like"/>
    <property type="match status" value="1"/>
</dbReference>
<dbReference type="PROSITE" id="PS51469">
    <property type="entry name" value="SUN"/>
    <property type="match status" value="1"/>
</dbReference>
<evidence type="ECO:0000256" key="4">
    <source>
        <dbReference type="ARBA" id="ARBA00023136"/>
    </source>
</evidence>
<keyword evidence="3" id="KW-1133">Transmembrane helix</keyword>
<evidence type="ECO:0000256" key="2">
    <source>
        <dbReference type="ARBA" id="ARBA00022692"/>
    </source>
</evidence>
<dbReference type="Pfam" id="PF07738">
    <property type="entry name" value="Sad1_UNC"/>
    <property type="match status" value="1"/>
</dbReference>
<feature type="domain" description="SUN" evidence="5">
    <location>
        <begin position="1"/>
        <end position="159"/>
    </location>
</feature>
<reference evidence="6 7" key="1">
    <citation type="submission" date="2019-09" db="EMBL/GenBank/DDBJ databases">
        <title>Bird 10,000 Genomes (B10K) Project - Family phase.</title>
        <authorList>
            <person name="Zhang G."/>
        </authorList>
    </citation>
    <scope>NUCLEOTIDE SEQUENCE [LARGE SCALE GENOMIC DNA]</scope>
    <source>
        <strain evidence="6">B10K-DU-029-58</strain>
        <tissue evidence="6">Muscle</tissue>
    </source>
</reference>
<feature type="non-terminal residue" evidence="6">
    <location>
        <position position="161"/>
    </location>
</feature>
<proteinExistence type="predicted"/>
<dbReference type="InterPro" id="IPR045119">
    <property type="entry name" value="SUN1-5"/>
</dbReference>
<dbReference type="InterPro" id="IPR012919">
    <property type="entry name" value="SUN_dom"/>
</dbReference>
<gene>
    <name evidence="6" type="primary">Spag4_0</name>
    <name evidence="6" type="ORF">RHYJUB_R14055</name>
</gene>
<evidence type="ECO:0000256" key="3">
    <source>
        <dbReference type="ARBA" id="ARBA00022989"/>
    </source>
</evidence>
<sequence length="161" mass="18058">TIDLQRTSKTYSCKETWDCRLFAFFFTAKPPRTILQPDVSEGNCWALEGRQGQVVIRLLARVHLTTVTVQHISKHAVPPGTVTSAPRDIAVFGGDADGEEETLLGTFTYDVDRESLQTFPLQNAPFPRAFSYLKLLVKSNWGNPAYTCIYQVQVHGKRAKP</sequence>
<dbReference type="OrthoDB" id="342281at2759"/>
<evidence type="ECO:0000259" key="5">
    <source>
        <dbReference type="PROSITE" id="PS51469"/>
    </source>
</evidence>
<protein>
    <submittedName>
        <fullName evidence="6">SPAG4 protein</fullName>
    </submittedName>
</protein>
<keyword evidence="4" id="KW-0472">Membrane</keyword>